<evidence type="ECO:0000256" key="1">
    <source>
        <dbReference type="SAM" id="Coils"/>
    </source>
</evidence>
<organism evidence="3 4">
    <name type="scientific">Porites lobata</name>
    <dbReference type="NCBI Taxonomy" id="104759"/>
    <lineage>
        <taxon>Eukaryota</taxon>
        <taxon>Metazoa</taxon>
        <taxon>Cnidaria</taxon>
        <taxon>Anthozoa</taxon>
        <taxon>Hexacorallia</taxon>
        <taxon>Scleractinia</taxon>
        <taxon>Fungiina</taxon>
        <taxon>Poritidae</taxon>
        <taxon>Porites</taxon>
    </lineage>
</organism>
<reference evidence="3 4" key="1">
    <citation type="submission" date="2022-05" db="EMBL/GenBank/DDBJ databases">
        <authorList>
            <consortium name="Genoscope - CEA"/>
            <person name="William W."/>
        </authorList>
    </citation>
    <scope>NUCLEOTIDE SEQUENCE [LARGE SCALE GENOMIC DNA]</scope>
</reference>
<evidence type="ECO:0000313" key="3">
    <source>
        <dbReference type="EMBL" id="CAH3118376.1"/>
    </source>
</evidence>
<dbReference type="EMBL" id="CALNXK010000032">
    <property type="protein sequence ID" value="CAH3118376.1"/>
    <property type="molecule type" value="Genomic_DNA"/>
</dbReference>
<dbReference type="Proteomes" id="UP001159405">
    <property type="component" value="Unassembled WGS sequence"/>
</dbReference>
<dbReference type="InterPro" id="IPR057251">
    <property type="entry name" value="FP_C"/>
</dbReference>
<dbReference type="Pfam" id="PF25298">
    <property type="entry name" value="Baculo_FP_2nd"/>
    <property type="match status" value="1"/>
</dbReference>
<sequence length="272" mass="31219">MSEVKRLRQENLRLKDQIQALSKEVEQMKLLLQQSSIQLAGEPPTTANATLSREGEKSLSFLSDKHDELILFKTNAMAELERIAKKIEAVNEKVKNISEAIESMENYSYQYNIKLVGFPELYEHESANDTAKLFLEIFKAIGASELTVQDIDIAHRVQSRSDTGPKPIICKFVRRLAKENVMNHRREVESISPSTLGYSSETSLEQAKIYDHLTPRLQHLLSEANKFKTAHQFQYCWAKNGQILLRKTHESRVIKLKSVKDLSRLTNSLEFE</sequence>
<name>A0ABN8NV34_9CNID</name>
<evidence type="ECO:0000313" key="4">
    <source>
        <dbReference type="Proteomes" id="UP001159405"/>
    </source>
</evidence>
<dbReference type="Gene3D" id="3.30.70.1820">
    <property type="entry name" value="L1 transposable element, RRM domain"/>
    <property type="match status" value="1"/>
</dbReference>
<feature type="domain" description="FP protein C-terminal" evidence="2">
    <location>
        <begin position="214"/>
        <end position="265"/>
    </location>
</feature>
<comment type="caution">
    <text evidence="3">The sequence shown here is derived from an EMBL/GenBank/DDBJ whole genome shotgun (WGS) entry which is preliminary data.</text>
</comment>
<protein>
    <recommendedName>
        <fullName evidence="2">FP protein C-terminal domain-containing protein</fullName>
    </recommendedName>
</protein>
<keyword evidence="4" id="KW-1185">Reference proteome</keyword>
<accession>A0ABN8NV34</accession>
<feature type="coiled-coil region" evidence="1">
    <location>
        <begin position="73"/>
        <end position="107"/>
    </location>
</feature>
<keyword evidence="1" id="KW-0175">Coiled coil</keyword>
<gene>
    <name evidence="3" type="ORF">PLOB_00026856</name>
</gene>
<evidence type="ECO:0000259" key="2">
    <source>
        <dbReference type="Pfam" id="PF25298"/>
    </source>
</evidence>
<feature type="coiled-coil region" evidence="1">
    <location>
        <begin position="4"/>
        <end position="38"/>
    </location>
</feature>
<proteinExistence type="predicted"/>